<feature type="region of interest" description="Disordered" evidence="11">
    <location>
        <begin position="126"/>
        <end position="169"/>
    </location>
</feature>
<dbReference type="AlphaFoldDB" id="A0A1L8HTF5"/>
<evidence type="ECO:0000256" key="12">
    <source>
        <dbReference type="SAM" id="Phobius"/>
    </source>
</evidence>
<dbReference type="Bgee" id="108698025">
    <property type="expression patterns" value="Expressed in kidney and 19 other cell types or tissues"/>
</dbReference>
<keyword evidence="10" id="KW-0175">Coiled coil</keyword>
<evidence type="ECO:0000313" key="14">
    <source>
        <dbReference type="RefSeq" id="XP_018084068.1"/>
    </source>
</evidence>
<evidence type="ECO:0000256" key="3">
    <source>
        <dbReference type="ARBA" id="ARBA00022475"/>
    </source>
</evidence>
<dbReference type="GO" id="GO:0007224">
    <property type="term" value="P:smoothened signaling pathway"/>
    <property type="evidence" value="ECO:0007669"/>
    <property type="project" value="InterPro"/>
</dbReference>
<evidence type="ECO:0000313" key="13">
    <source>
        <dbReference type="Proteomes" id="UP000186698"/>
    </source>
</evidence>
<feature type="coiled-coil region" evidence="10">
    <location>
        <begin position="545"/>
        <end position="576"/>
    </location>
</feature>
<keyword evidence="9" id="KW-0966">Cell projection</keyword>
<keyword evidence="8" id="KW-0206">Cytoskeleton</keyword>
<dbReference type="KEGG" id="xla:108698025"/>
<keyword evidence="6 12" id="KW-1133">Transmembrane helix</keyword>
<proteinExistence type="predicted"/>
<dbReference type="OMA" id="KDGQVWS"/>
<keyword evidence="4" id="KW-0963">Cytoplasm</keyword>
<organism evidence="13 14">
    <name type="scientific">Xenopus laevis</name>
    <name type="common">African clawed frog</name>
    <dbReference type="NCBI Taxonomy" id="8355"/>
    <lineage>
        <taxon>Eukaryota</taxon>
        <taxon>Metazoa</taxon>
        <taxon>Chordata</taxon>
        <taxon>Craniata</taxon>
        <taxon>Vertebrata</taxon>
        <taxon>Euteleostomi</taxon>
        <taxon>Amphibia</taxon>
        <taxon>Batrachia</taxon>
        <taxon>Anura</taxon>
        <taxon>Pipoidea</taxon>
        <taxon>Pipidae</taxon>
        <taxon>Xenopodinae</taxon>
        <taxon>Xenopus</taxon>
        <taxon>Xenopus</taxon>
    </lineage>
</organism>
<evidence type="ECO:0000313" key="15">
    <source>
        <dbReference type="Xenbase" id="XB-GENE-17332699"/>
    </source>
</evidence>
<dbReference type="Proteomes" id="UP000186698">
    <property type="component" value="Chromosome 1L"/>
</dbReference>
<dbReference type="PaxDb" id="8355-A0A1L8HTF5"/>
<evidence type="ECO:0000256" key="7">
    <source>
        <dbReference type="ARBA" id="ARBA00023136"/>
    </source>
</evidence>
<dbReference type="CTD" id="108698025"/>
<dbReference type="PANTHER" id="PTHR16795:SF13">
    <property type="entry name" value="EVC COMPLEX MEMBER EVC"/>
    <property type="match status" value="1"/>
</dbReference>
<keyword evidence="13" id="KW-1185">Reference proteome</keyword>
<evidence type="ECO:0000256" key="9">
    <source>
        <dbReference type="ARBA" id="ARBA00023273"/>
    </source>
</evidence>
<evidence type="ECO:0000256" key="11">
    <source>
        <dbReference type="SAM" id="MobiDB-lite"/>
    </source>
</evidence>
<evidence type="ECO:0000256" key="4">
    <source>
        <dbReference type="ARBA" id="ARBA00022490"/>
    </source>
</evidence>
<evidence type="ECO:0000256" key="5">
    <source>
        <dbReference type="ARBA" id="ARBA00022692"/>
    </source>
</evidence>
<dbReference type="PANTHER" id="PTHR16795">
    <property type="entry name" value="LIMBIN/ELLIS-VAN CREVELD PROTEIN"/>
    <property type="match status" value="1"/>
</dbReference>
<evidence type="ECO:0000256" key="6">
    <source>
        <dbReference type="ARBA" id="ARBA00022989"/>
    </source>
</evidence>
<gene>
    <name evidence="14 15" type="primary">evc.L</name>
</gene>
<evidence type="ECO:0000256" key="10">
    <source>
        <dbReference type="SAM" id="Coils"/>
    </source>
</evidence>
<evidence type="ECO:0000256" key="8">
    <source>
        <dbReference type="ARBA" id="ARBA00023212"/>
    </source>
</evidence>
<feature type="transmembrane region" description="Helical" evidence="12">
    <location>
        <begin position="27"/>
        <end position="51"/>
    </location>
</feature>
<dbReference type="RefSeq" id="XP_018084068.1">
    <property type="nucleotide sequence ID" value="XM_018228579.2"/>
</dbReference>
<evidence type="ECO:0000256" key="1">
    <source>
        <dbReference type="ARBA" id="ARBA00004120"/>
    </source>
</evidence>
<keyword evidence="3" id="KW-1003">Cell membrane</keyword>
<comment type="subcellular location">
    <subcellularLocation>
        <location evidence="2">Cell membrane</location>
        <topology evidence="2">Single-pass membrane protein</topology>
    </subcellularLocation>
    <subcellularLocation>
        <location evidence="1">Cytoplasm</location>
        <location evidence="1">Cytoskeleton</location>
        <location evidence="1">Cilium basal body</location>
    </subcellularLocation>
</comment>
<protein>
    <submittedName>
        <fullName evidence="14">Ellis-van Creveld syndrome protein</fullName>
    </submittedName>
</protein>
<sequence length="928" mass="107125">MASAAPGCLSDIALRFSAESVQVVPGLLGAAVVVGVVLGAAAAAGFLCFLLPRLYKKKKEPGVVLENSNSDRIRQDCRTDSKNAIHPMKRKSFEEDNPFPSNGVAAFALKAKVVYPINQKFRPLADGASNPSLHESHKQTPLPNQMFEGSAYSSTESLSHGEKEDCSSSTTIHSITSEDRFYERTFPRVNSFLEVLTSNSCDVRLCLYSLCLQSLPILDTELMREQHSMFVQILRINLTDLLLKKKIDRETFRNILSAQEAELEELEERYLSRVTNSKTSRGHSTEFQTMEDIERREREYSDHLMQNTEGFWIQIEKVHQFLLDQAKCTYAEAERIMMDLTSRMIVLETILSESQELQAMEVQEKMIRWEHMAKVVDSLKHQIQEESECRLNAVSKTLENLKSQKKISASQKEHHLTELFKAFWDEVSQYNKECLQQTKSLLSKLLTHRGKLIEMLRRTQKEERLNFLSKAQGSSDPDSFIKEYHKLLEEQRELSCDLEDEEDCKALDSVADLCKELYTGASQNFEKLVKSLFFRTLPEMTNLSLQDCENLKLELRQNLSSELEKAEAERKNMIKVFQETLLQEKQLWAQEQVQSSALQNFVSEKEQQIMKGVLSRLSGINEESSRAAAQRHDFFLRCALRPLALRNIAMATLTQMRMSRKKIVLQELKEHHSLERSKSHCQDEEQWKMQNEMEIHILEEERKLEAETLQTRTDCQQQLLSDLTEALHLIGQHMQRAIGQTLIHYAQQEAAKSMMEDNVDFKERLVEAAVESVYVSRNSVEKLLQRYNQTIEQILDEFEVGKEHQLKMVKDKLTKEKQKIEKKSLKDELCSQPTYSDLLKRFFLQQNQLLEKCHVYQQIRLDSVRQRKSVLHQLKGDLENKLKDAEQEFIAELASLARICLTDGSYSSNNKVALSDSTRKNLPTKKQK</sequence>
<keyword evidence="5 12" id="KW-0812">Transmembrane</keyword>
<dbReference type="AGR" id="Xenbase:XB-GENE-17332699"/>
<evidence type="ECO:0000256" key="2">
    <source>
        <dbReference type="ARBA" id="ARBA00004162"/>
    </source>
</evidence>
<keyword evidence="7 12" id="KW-0472">Membrane</keyword>
<dbReference type="Xenbase" id="XB-GENE-17332699">
    <property type="gene designation" value="evc.L"/>
</dbReference>
<dbReference type="GO" id="GO:0060170">
    <property type="term" value="C:ciliary membrane"/>
    <property type="evidence" value="ECO:0000318"/>
    <property type="project" value="GO_Central"/>
</dbReference>
<dbReference type="OrthoDB" id="8910527at2759"/>
<accession>A0A1L8HTF5</accession>
<dbReference type="STRING" id="8355.A0A1L8HTF5"/>
<feature type="coiled-coil region" evidence="10">
    <location>
        <begin position="777"/>
        <end position="823"/>
    </location>
</feature>
<reference evidence="14" key="1">
    <citation type="submission" date="2025-08" db="UniProtKB">
        <authorList>
            <consortium name="RefSeq"/>
        </authorList>
    </citation>
    <scope>IDENTIFICATION</scope>
    <source>
        <strain evidence="14">J_2021</strain>
        <tissue evidence="14">Erythrocytes</tissue>
    </source>
</reference>
<feature type="compositionally biased region" description="Polar residues" evidence="11">
    <location>
        <begin position="129"/>
        <end position="143"/>
    </location>
</feature>
<dbReference type="GeneID" id="108698025"/>
<dbReference type="InterPro" id="IPR026501">
    <property type="entry name" value="Limbin/EVC"/>
</dbReference>
<name>A0A1L8HTF5_XENLA</name>
<dbReference type="GO" id="GO:0098797">
    <property type="term" value="C:plasma membrane protein complex"/>
    <property type="evidence" value="ECO:0000318"/>
    <property type="project" value="GO_Central"/>
</dbReference>